<dbReference type="Gene3D" id="1.10.150.20">
    <property type="entry name" value="5' to 3' exonuclease, C-terminal subdomain"/>
    <property type="match status" value="2"/>
</dbReference>
<dbReference type="EMBL" id="JADGJD010000651">
    <property type="protein sequence ID" value="KAJ3049387.1"/>
    <property type="molecule type" value="Genomic_DNA"/>
</dbReference>
<name>A0AAD5SAW5_9FUNG</name>
<dbReference type="GO" id="GO:0005524">
    <property type="term" value="F:ATP binding"/>
    <property type="evidence" value="ECO:0007669"/>
    <property type="project" value="UniProtKB-KW"/>
</dbReference>
<dbReference type="SUPFAM" id="SSF81296">
    <property type="entry name" value="E set domains"/>
    <property type="match status" value="1"/>
</dbReference>
<dbReference type="FunFam" id="1.10.10.10:FF:000024">
    <property type="entry name" value="U5 small nuclear ribonucleoprotein helicase"/>
    <property type="match status" value="1"/>
</dbReference>
<dbReference type="GO" id="GO:0000712">
    <property type="term" value="P:resolution of meiotic recombination intermediates"/>
    <property type="evidence" value="ECO:0007669"/>
    <property type="project" value="TreeGrafter"/>
</dbReference>
<dbReference type="InterPro" id="IPR027417">
    <property type="entry name" value="P-loop_NTPase"/>
</dbReference>
<dbReference type="SMART" id="SM00490">
    <property type="entry name" value="HELICc"/>
    <property type="match status" value="2"/>
</dbReference>
<dbReference type="InterPro" id="IPR036388">
    <property type="entry name" value="WH-like_DNA-bd_sf"/>
</dbReference>
<dbReference type="InterPro" id="IPR011545">
    <property type="entry name" value="DEAD/DEAH_box_helicase_dom"/>
</dbReference>
<dbReference type="FunFam" id="3.40.50.300:FF:000368">
    <property type="entry name" value="U5 small nuclear ribonucleoprotein 200 kDa helicase"/>
    <property type="match status" value="1"/>
</dbReference>
<dbReference type="CDD" id="cd18795">
    <property type="entry name" value="SF2_C_Ski2"/>
    <property type="match status" value="2"/>
</dbReference>
<evidence type="ECO:0000256" key="7">
    <source>
        <dbReference type="ARBA" id="ARBA00022840"/>
    </source>
</evidence>
<dbReference type="Pfam" id="PF02889">
    <property type="entry name" value="Sec63"/>
    <property type="match status" value="2"/>
</dbReference>
<dbReference type="SMART" id="SM00382">
    <property type="entry name" value="AAA"/>
    <property type="match status" value="2"/>
</dbReference>
<dbReference type="GO" id="GO:0000393">
    <property type="term" value="P:spliceosomal conformational changes to generate catalytic conformation"/>
    <property type="evidence" value="ECO:0007669"/>
    <property type="project" value="UniProtKB-ARBA"/>
</dbReference>
<dbReference type="Pfam" id="PF23445">
    <property type="entry name" value="WHD_SNRNP200"/>
    <property type="match status" value="3"/>
</dbReference>
<dbReference type="SUPFAM" id="SSF46785">
    <property type="entry name" value="Winged helix' DNA-binding domain"/>
    <property type="match status" value="2"/>
</dbReference>
<feature type="domain" description="Helicase ATP-binding" evidence="11">
    <location>
        <begin position="578"/>
        <end position="762"/>
    </location>
</feature>
<dbReference type="Gene3D" id="1.10.10.10">
    <property type="entry name" value="Winged helix-like DNA-binding domain superfamily/Winged helix DNA-binding domain"/>
    <property type="match status" value="2"/>
</dbReference>
<feature type="compositionally biased region" description="Basic and acidic residues" evidence="10">
    <location>
        <begin position="78"/>
        <end position="106"/>
    </location>
</feature>
<dbReference type="PANTHER" id="PTHR47961:SF4">
    <property type="entry name" value="ACTIVATING SIGNAL COINTEGRATOR 1 COMPLEX SUBUNIT 3"/>
    <property type="match status" value="1"/>
</dbReference>
<sequence length="2264" mass="256086">MAEDWQRNQQYQVGFPYLTTLAKHFHLPNSLKQYTANSNLVLQADRSALPRRDQEPSGEPETLAGRLDVRKFGDRAMRTIDDAKQKRDKKRKEQEEKMRRSGAERQTKRKKEKEAYVLPLQSCWYIGSTVAYWDTVFTNRLRFGHGNVITATDDFEGDTYRPRTKETSQTYDLILAFISQYLGDIPPDVLRGAGDSVLEHLKDDSLKDFDKKKSIEIILTGQLSSDRFAQLVNLGKRITDYRTSEETGPSGDGDGVRDVEDLGVAVVFDEDEEEEGSDDEFEVREEDEDEDDQGQEAETGTALKTAEGDEDVEMGGDHNDFTTIIPAAAPLKGKGPAGKSAVEEVKAHDIDAFWLQRTVATYYADAHEAQAKAASAFDILSSAADARESENSLMGLFDYDHFELVKLLTRNREVIVWCTRLAKAASPEEREKIEDEMREEGQVDVLRQLRLAPTRKAAGGRRGVVEMDIDQEGPVTGGPIQFDLKKAAPTTGAVAPRQNIDLESLTFQQGGHLMSNKKCTLPQGTFKRDKKGYQEVHVPAPKSAPSGDRIAISSLPQWAQAGFKGAERLNPVQSKVYPIAFGADENMLLCAPTGAGKTNCAMLTILREVGKNMNEATGEINLDNFKIIYIAPMKALVAEMVGNFSKRLEEYGIKVAELTGDRSLTKAQIAETQIIVTTPEKWDVITRKATDRSYTNLVRLIIIDEIHLLHDERGPVLESIVSRTIRQIQQTQEPVRLIGLSATLPNYIDVAHFMRVNPDTGLFFFDNSFRPCPLKQQYIGITEKKAIKRFQLMNEIVYEKLMDEAGKNQVLVFVHSRKETAKTAKAIRDMAVEKETIGQILSQDAVSRTVLQEEAQEIKNQDLQDLLPYGFAIHHAGMSRADRTLVEDLFADGHIKVLVSTATLAWGVNLPAHTVIIKGTQVYNPEKGRWVELSPQDVLQMLGRAGRPQYDTHGEGIIITTQQELQYYLSLLNQQLPIESQFVSKLADNLNAEIVLGTVRNRDEAVQWLGYSYLYVRMLRNGPLYGVSADESEEDPYLVQKRVDLIHSAAAVLDKCNLIKYDKKTGKFQGTELGRIASHYYISHHSMATYNQHLKPTMTLVDLFRVFALSNEFKFIPVREEEKLELSKMMERVPVPVKEGIEEPTAKVNVLLQSYISQLRLEGFALMADMVYVTQSAGRILRAVFEMCLKRGWAQLARKALDLCKMVDKRMWLSMSPLRQFRGFPADVIKKLERKEFPWGRYYDLNPQELGELAGVPKAGKLIHRTVHQFPKVELQAHVQPITRSMLRIEVTVTPDFQWDEKVHGGNEMFWVLVEDVDGEQILYHDVFILRQRYAEEDHTITFTVPLYEPLPPNYFVSVLSDRWLHSETRLPVSFKHLILPEKYPPHTELLDLQPLPVSALKNREFEGVYEGMRHFNAIQTQTFNTLYGTDDNVFVGAPTGSGKTVCAEFALLRLWSQEPTARCVYIAPFEDVVELKCNEWKGKFGRILGGKNVVSLTGETTADLKLLELGDVIFATPQQWDMLSRRWRGRKNVQNVKLFIVDEIHLIGGEIGPTLEVIVSRMRFVPTQTEIRNRIVALGTSLANARDLGEWIGATGQSIYNFKPNVRPVPLEIHIQGYNIPHHASLMIAMNKPAYLAITGMAGERGAIVFVPSRKQCRLTAVELLTFALADGEEKKFLHCTDEDLAPYLERVQDRSLAETLEFGVAYYHEALSKRDKRIVEQLFEMGAVQVVVASKDTCWGIGLRAALVIIMGTQYFEGKEHRYADYPVTDVLQMMGRATKPGVGESGRCVLMCQGVKKEFYKKFLYEALPVESHLDHYLHDHFNAEVVVKTIESKQAAVDYLTWTFLYRRMALNPNYYVSIANFASWLVHGFDGKLIDCLLSQGLQGTTNRHLSDHLSDLVERTLEDLATSKCITIDEDDNDTISPLNLGMIAAYYYINYVTIEVFAMSLNAKTKLRGLLQIISAAAEFEDVPIRHHEDSVLKRIYERVPVKSEEVKYNDPHFKTNVLLQAHFSRVQLPPDLESDQKMVLGKVIRLIQACVDVISSNGWLGPGLAAMELSQMVVQAVWDRDSPLRQIPHFTNEVIERLKKKEVEQVFDVMEMDDEDRDEALGLDGKKMGDVARFCNRYPNIEVSYKVSETKVTAGDKVTVRLELTREIDDEEEVGPVVAPWYPGQKDEGWWVVIADTQTKSLLAIKRTTVGKRAVVPLEFEVPEEVSGEREFKLYFMCDSYVGVDQEYEIVLDVEEGQGGSEEESGSEMDED</sequence>
<dbReference type="Gene3D" id="3.40.50.300">
    <property type="entry name" value="P-loop containing nucleotide triphosphate hydrolases"/>
    <property type="match status" value="4"/>
</dbReference>
<dbReference type="Gene3D" id="1.10.3380.10">
    <property type="entry name" value="Sec63 N-terminal domain-like domain"/>
    <property type="match status" value="2"/>
</dbReference>
<evidence type="ECO:0000313" key="14">
    <source>
        <dbReference type="Proteomes" id="UP001212841"/>
    </source>
</evidence>
<dbReference type="GO" id="GO:0003678">
    <property type="term" value="F:DNA helicase activity"/>
    <property type="evidence" value="ECO:0007669"/>
    <property type="project" value="TreeGrafter"/>
</dbReference>
<feature type="region of interest" description="Disordered" evidence="10">
    <location>
        <begin position="267"/>
        <end position="310"/>
    </location>
</feature>
<comment type="caution">
    <text evidence="13">The sequence shown here is derived from an EMBL/GenBank/DDBJ whole genome shotgun (WGS) entry which is preliminary data.</text>
</comment>
<evidence type="ECO:0000256" key="2">
    <source>
        <dbReference type="ARBA" id="ARBA00012552"/>
    </source>
</evidence>
<keyword evidence="5" id="KW-0378">Hydrolase</keyword>
<dbReference type="GO" id="GO:0003724">
    <property type="term" value="F:RNA helicase activity"/>
    <property type="evidence" value="ECO:0007669"/>
    <property type="project" value="UniProtKB-EC"/>
</dbReference>
<dbReference type="FunFam" id="3.40.50.300:FF:000102">
    <property type="entry name" value="RNA helicase, activating signal cointegrator 1"/>
    <property type="match status" value="1"/>
</dbReference>
<dbReference type="FunFam" id="2.60.40.150:FF:000004">
    <property type="entry name" value="RNA helicase, activating signal cointegrator 1"/>
    <property type="match status" value="1"/>
</dbReference>
<dbReference type="InterPro" id="IPR036390">
    <property type="entry name" value="WH_DNA-bd_sf"/>
</dbReference>
<keyword evidence="3" id="KW-0677">Repeat</keyword>
<dbReference type="SMART" id="SM00973">
    <property type="entry name" value="Sec63"/>
    <property type="match status" value="2"/>
</dbReference>
<accession>A0AAD5SAW5</accession>
<keyword evidence="4" id="KW-0547">Nucleotide-binding</keyword>
<comment type="subcellular location">
    <subcellularLocation>
        <location evidence="1">Nucleus</location>
    </subcellularLocation>
</comment>
<dbReference type="PROSITE" id="PS51194">
    <property type="entry name" value="HELICASE_CTER"/>
    <property type="match status" value="1"/>
</dbReference>
<dbReference type="PROSITE" id="PS51192">
    <property type="entry name" value="HELICASE_ATP_BIND_1"/>
    <property type="match status" value="2"/>
</dbReference>
<dbReference type="SUPFAM" id="SSF52540">
    <property type="entry name" value="P-loop containing nucleoside triphosphate hydrolases"/>
    <property type="match status" value="4"/>
</dbReference>
<dbReference type="FunFam" id="2.60.40.150:FF:000133">
    <property type="entry name" value="Pre-mRNA splicing helicase, putative"/>
    <property type="match status" value="1"/>
</dbReference>
<feature type="domain" description="Helicase C-terminal" evidence="12">
    <location>
        <begin position="797"/>
        <end position="1007"/>
    </location>
</feature>
<dbReference type="FunFam" id="1.10.150.20:FF:000004">
    <property type="entry name" value="U5 small nuclear ribonucleoprotein helicase"/>
    <property type="match status" value="1"/>
</dbReference>
<evidence type="ECO:0000256" key="10">
    <source>
        <dbReference type="SAM" id="MobiDB-lite"/>
    </source>
</evidence>
<keyword evidence="7" id="KW-0067">ATP-binding</keyword>
<dbReference type="GO" id="GO:0016787">
    <property type="term" value="F:hydrolase activity"/>
    <property type="evidence" value="ECO:0007669"/>
    <property type="project" value="UniProtKB-KW"/>
</dbReference>
<keyword evidence="6" id="KW-0347">Helicase</keyword>
<evidence type="ECO:0000259" key="11">
    <source>
        <dbReference type="PROSITE" id="PS51192"/>
    </source>
</evidence>
<evidence type="ECO:0000256" key="1">
    <source>
        <dbReference type="ARBA" id="ARBA00004123"/>
    </source>
</evidence>
<dbReference type="InterPro" id="IPR014756">
    <property type="entry name" value="Ig_E-set"/>
</dbReference>
<dbReference type="Pfam" id="PF21188">
    <property type="entry name" value="BRR2_plug"/>
    <property type="match status" value="1"/>
</dbReference>
<dbReference type="FunFam" id="1.10.3380.10:FF:000001">
    <property type="entry name" value="U5 small nuclear ribonucleoprotein helicase"/>
    <property type="match status" value="1"/>
</dbReference>
<feature type="domain" description="Helicase ATP-binding" evidence="11">
    <location>
        <begin position="1425"/>
        <end position="1601"/>
    </location>
</feature>
<dbReference type="SUPFAM" id="SSF158702">
    <property type="entry name" value="Sec63 N-terminal domain-like"/>
    <property type="match status" value="2"/>
</dbReference>
<dbReference type="Proteomes" id="UP001212841">
    <property type="component" value="Unassembled WGS sequence"/>
</dbReference>
<feature type="compositionally biased region" description="Acidic residues" evidence="10">
    <location>
        <begin position="268"/>
        <end position="295"/>
    </location>
</feature>
<dbReference type="Pfam" id="PF00270">
    <property type="entry name" value="DEAD"/>
    <property type="match status" value="2"/>
</dbReference>
<keyword evidence="14" id="KW-1185">Reference proteome</keyword>
<dbReference type="Gene3D" id="2.60.40.150">
    <property type="entry name" value="C2 domain"/>
    <property type="match status" value="2"/>
</dbReference>
<dbReference type="InterPro" id="IPR035892">
    <property type="entry name" value="C2_domain_sf"/>
</dbReference>
<evidence type="ECO:0000256" key="6">
    <source>
        <dbReference type="ARBA" id="ARBA00022806"/>
    </source>
</evidence>
<dbReference type="InterPro" id="IPR014001">
    <property type="entry name" value="Helicase_ATP-bd"/>
</dbReference>
<dbReference type="SMART" id="SM00487">
    <property type="entry name" value="DEXDc"/>
    <property type="match status" value="2"/>
</dbReference>
<evidence type="ECO:0000313" key="13">
    <source>
        <dbReference type="EMBL" id="KAJ3049387.1"/>
    </source>
</evidence>
<evidence type="ECO:0000256" key="5">
    <source>
        <dbReference type="ARBA" id="ARBA00022801"/>
    </source>
</evidence>
<organism evidence="13 14">
    <name type="scientific">Rhizophlyctis rosea</name>
    <dbReference type="NCBI Taxonomy" id="64517"/>
    <lineage>
        <taxon>Eukaryota</taxon>
        <taxon>Fungi</taxon>
        <taxon>Fungi incertae sedis</taxon>
        <taxon>Chytridiomycota</taxon>
        <taxon>Chytridiomycota incertae sedis</taxon>
        <taxon>Chytridiomycetes</taxon>
        <taxon>Rhizophlyctidales</taxon>
        <taxon>Rhizophlyctidaceae</taxon>
        <taxon>Rhizophlyctis</taxon>
    </lineage>
</organism>
<evidence type="ECO:0000259" key="12">
    <source>
        <dbReference type="PROSITE" id="PS51194"/>
    </source>
</evidence>
<protein>
    <recommendedName>
        <fullName evidence="2">RNA helicase</fullName>
        <ecNumber evidence="2">3.6.4.13</ecNumber>
    </recommendedName>
</protein>
<dbReference type="InterPro" id="IPR001650">
    <property type="entry name" value="Helicase_C-like"/>
</dbReference>
<dbReference type="FunFam" id="1.10.3380.10:FF:000002">
    <property type="entry name" value="Activating signal cointegrator 1 complex subunit 3"/>
    <property type="match status" value="1"/>
</dbReference>
<dbReference type="GO" id="GO:0003676">
    <property type="term" value="F:nucleic acid binding"/>
    <property type="evidence" value="ECO:0007669"/>
    <property type="project" value="InterPro"/>
</dbReference>
<keyword evidence="8" id="KW-0539">Nucleus</keyword>
<dbReference type="InterPro" id="IPR057842">
    <property type="entry name" value="WH_MER3"/>
</dbReference>
<gene>
    <name evidence="13" type="primary">BRR2</name>
    <name evidence="13" type="ORF">HK097_009614</name>
</gene>
<evidence type="ECO:0000256" key="8">
    <source>
        <dbReference type="ARBA" id="ARBA00023242"/>
    </source>
</evidence>
<dbReference type="CDD" id="cd18019">
    <property type="entry name" value="DEXHc_Brr2_1"/>
    <property type="match status" value="1"/>
</dbReference>
<dbReference type="EC" id="3.6.4.13" evidence="2"/>
<proteinExistence type="predicted"/>
<dbReference type="FunFam" id="3.40.50.300:FF:000062">
    <property type="entry name" value="U5 small nuclear ribonucleoprotein helicase"/>
    <property type="match status" value="1"/>
</dbReference>
<evidence type="ECO:0000256" key="3">
    <source>
        <dbReference type="ARBA" id="ARBA00022737"/>
    </source>
</evidence>
<dbReference type="InterPro" id="IPR050474">
    <property type="entry name" value="Hel308_SKI2-like"/>
</dbReference>
<evidence type="ECO:0000256" key="4">
    <source>
        <dbReference type="ARBA" id="ARBA00022741"/>
    </source>
</evidence>
<dbReference type="InterPro" id="IPR048863">
    <property type="entry name" value="BRR2_plug"/>
</dbReference>
<dbReference type="Pfam" id="PF18149">
    <property type="entry name" value="Helicase_PWI"/>
    <property type="match status" value="1"/>
</dbReference>
<dbReference type="PIRSF" id="PIRSF039073">
    <property type="entry name" value="BRR2"/>
    <property type="match status" value="1"/>
</dbReference>
<comment type="catalytic activity">
    <reaction evidence="9">
        <text>ATP + H2O = ADP + phosphate + H(+)</text>
        <dbReference type="Rhea" id="RHEA:13065"/>
        <dbReference type="ChEBI" id="CHEBI:15377"/>
        <dbReference type="ChEBI" id="CHEBI:15378"/>
        <dbReference type="ChEBI" id="CHEBI:30616"/>
        <dbReference type="ChEBI" id="CHEBI:43474"/>
        <dbReference type="ChEBI" id="CHEBI:456216"/>
        <dbReference type="EC" id="3.6.4.13"/>
    </reaction>
</comment>
<dbReference type="FunFam" id="3.40.50.300:FF:000254">
    <property type="entry name" value="U5 small nuclear ribonucleoprotein helicase"/>
    <property type="match status" value="1"/>
</dbReference>
<dbReference type="Pfam" id="PF00271">
    <property type="entry name" value="Helicase_C"/>
    <property type="match status" value="1"/>
</dbReference>
<reference evidence="13" key="1">
    <citation type="submission" date="2020-05" db="EMBL/GenBank/DDBJ databases">
        <title>Phylogenomic resolution of chytrid fungi.</title>
        <authorList>
            <person name="Stajich J.E."/>
            <person name="Amses K."/>
            <person name="Simmons R."/>
            <person name="Seto K."/>
            <person name="Myers J."/>
            <person name="Bonds A."/>
            <person name="Quandt C.A."/>
            <person name="Barry K."/>
            <person name="Liu P."/>
            <person name="Grigoriev I."/>
            <person name="Longcore J.E."/>
            <person name="James T.Y."/>
        </authorList>
    </citation>
    <scope>NUCLEOTIDE SEQUENCE</scope>
    <source>
        <strain evidence="13">JEL0318</strain>
    </source>
</reference>
<dbReference type="GO" id="GO:0005682">
    <property type="term" value="C:U5 snRNP"/>
    <property type="evidence" value="ECO:0007669"/>
    <property type="project" value="UniProtKB-ARBA"/>
</dbReference>
<dbReference type="InterPro" id="IPR004179">
    <property type="entry name" value="Sec63-dom"/>
</dbReference>
<evidence type="ECO:0000256" key="9">
    <source>
        <dbReference type="ARBA" id="ARBA00047984"/>
    </source>
</evidence>
<dbReference type="InterPro" id="IPR003593">
    <property type="entry name" value="AAA+_ATPase"/>
</dbReference>
<dbReference type="PANTHER" id="PTHR47961">
    <property type="entry name" value="DNA POLYMERASE THETA, PUTATIVE (AFU_ORTHOLOGUE AFUA_1G05260)-RELATED"/>
    <property type="match status" value="1"/>
</dbReference>
<dbReference type="InterPro" id="IPR041094">
    <property type="entry name" value="Brr2_helicase_PWI"/>
</dbReference>
<feature type="region of interest" description="Disordered" evidence="10">
    <location>
        <begin position="78"/>
        <end position="111"/>
    </location>
</feature>
<dbReference type="CDD" id="cd18021">
    <property type="entry name" value="DEXHc_Brr2_2"/>
    <property type="match status" value="1"/>
</dbReference>
<dbReference type="FunFam" id="1.10.10.10:FF:000012">
    <property type="entry name" value="U5 small nuclear ribonucleoprotein helicase"/>
    <property type="match status" value="1"/>
</dbReference>
<dbReference type="FunFam" id="1.10.150.20:FF:000013">
    <property type="entry name" value="U5 small nuclear ribonucleoprotein kDa helicase"/>
    <property type="match status" value="1"/>
</dbReference>